<proteinExistence type="predicted"/>
<name>A0A0X3PBL5_SCHSO</name>
<dbReference type="EMBL" id="GEEE01013901">
    <property type="protein sequence ID" value="JAP49324.1"/>
    <property type="molecule type" value="Transcribed_RNA"/>
</dbReference>
<gene>
    <name evidence="2" type="ORF">TR137262</name>
</gene>
<sequence length="126" mass="14853">MVTKWILDGKRTENGLCGHKKREARNRQEPKQQKKTEARHQRNLPLQTAGRKREKMFVKAEKHAITMIRYDTHYGLLQCVYVVTATFSDEILTKNCITVDLYVNRNSEMFSIRKDYLTRVVIVIIV</sequence>
<evidence type="ECO:0000313" key="2">
    <source>
        <dbReference type="EMBL" id="JAP49324.1"/>
    </source>
</evidence>
<dbReference type="AlphaFoldDB" id="A0A0X3PBL5"/>
<feature type="compositionally biased region" description="Basic and acidic residues" evidence="1">
    <location>
        <begin position="25"/>
        <end position="40"/>
    </location>
</feature>
<reference evidence="2" key="1">
    <citation type="submission" date="2016-01" db="EMBL/GenBank/DDBJ databases">
        <title>Reference transcriptome for the parasite Schistocephalus solidus: insights into the molecular evolution of parasitism.</title>
        <authorList>
            <person name="Hebert F.O."/>
            <person name="Grambauer S."/>
            <person name="Barber I."/>
            <person name="Landry C.R."/>
            <person name="Aubin-Horth N."/>
        </authorList>
    </citation>
    <scope>NUCLEOTIDE SEQUENCE</scope>
</reference>
<protein>
    <submittedName>
        <fullName evidence="2">Uncharacterized protein</fullName>
    </submittedName>
</protein>
<accession>A0A0X3PBL5</accession>
<organism evidence="2">
    <name type="scientific">Schistocephalus solidus</name>
    <name type="common">Tapeworm</name>
    <dbReference type="NCBI Taxonomy" id="70667"/>
    <lineage>
        <taxon>Eukaryota</taxon>
        <taxon>Metazoa</taxon>
        <taxon>Spiralia</taxon>
        <taxon>Lophotrochozoa</taxon>
        <taxon>Platyhelminthes</taxon>
        <taxon>Cestoda</taxon>
        <taxon>Eucestoda</taxon>
        <taxon>Diphyllobothriidea</taxon>
        <taxon>Diphyllobothriidae</taxon>
        <taxon>Schistocephalus</taxon>
    </lineage>
</organism>
<feature type="region of interest" description="Disordered" evidence="1">
    <location>
        <begin position="13"/>
        <end position="46"/>
    </location>
</feature>
<evidence type="ECO:0000256" key="1">
    <source>
        <dbReference type="SAM" id="MobiDB-lite"/>
    </source>
</evidence>